<feature type="transmembrane region" description="Helical" evidence="14">
    <location>
        <begin position="200"/>
        <end position="217"/>
    </location>
</feature>
<dbReference type="EMBL" id="CP007772">
    <property type="protein sequence ID" value="AJC91264.1"/>
    <property type="molecule type" value="Genomic_DNA"/>
</dbReference>
<comment type="cofactor">
    <cofactor evidence="2">
        <name>Mg(2+)</name>
        <dbReference type="ChEBI" id="CHEBI:18420"/>
    </cofactor>
</comment>
<feature type="domain" description="Oligosaccharyl transferase STT3 N-terminal" evidence="15">
    <location>
        <begin position="20"/>
        <end position="429"/>
    </location>
</feature>
<evidence type="ECO:0000259" key="16">
    <source>
        <dbReference type="Pfam" id="PF18527"/>
    </source>
</evidence>
<keyword evidence="13" id="KW-0464">Manganese</keyword>
<keyword evidence="8 14" id="KW-0812">Transmembrane</keyword>
<dbReference type="Proteomes" id="UP000031135">
    <property type="component" value="Chromosome"/>
</dbReference>
<dbReference type="OrthoDB" id="9796223at2"/>
<comment type="subcellular location">
    <subcellularLocation>
        <location evidence="3">Endomembrane system</location>
        <topology evidence="3">Multi-pass membrane protein</topology>
    </subcellularLocation>
</comment>
<comment type="cofactor">
    <cofactor evidence="1">
        <name>Mn(2+)</name>
        <dbReference type="ChEBI" id="CHEBI:29035"/>
    </cofactor>
</comment>
<evidence type="ECO:0000256" key="5">
    <source>
        <dbReference type="ARBA" id="ARBA00010810"/>
    </source>
</evidence>
<dbReference type="GO" id="GO:0016020">
    <property type="term" value="C:membrane"/>
    <property type="evidence" value="ECO:0007669"/>
    <property type="project" value="InterPro"/>
</dbReference>
<feature type="transmembrane region" description="Helical" evidence="14">
    <location>
        <begin position="12"/>
        <end position="34"/>
    </location>
</feature>
<dbReference type="GO" id="GO:0012505">
    <property type="term" value="C:endomembrane system"/>
    <property type="evidence" value="ECO:0007669"/>
    <property type="project" value="UniProtKB-SubCell"/>
</dbReference>
<dbReference type="PANTHER" id="PTHR13872:SF1">
    <property type="entry name" value="DOLICHYL-DIPHOSPHOOLIGOSACCHARIDE--PROTEIN GLYCOSYLTRANSFERASE SUBUNIT STT3B"/>
    <property type="match status" value="1"/>
</dbReference>
<comment type="pathway">
    <text evidence="4">Protein modification; protein glycosylation.</text>
</comment>
<dbReference type="EC" id="2.4.99.19" evidence="18"/>
<dbReference type="Pfam" id="PF18527">
    <property type="entry name" value="STT3_PglB_C"/>
    <property type="match status" value="1"/>
</dbReference>
<evidence type="ECO:0000256" key="7">
    <source>
        <dbReference type="ARBA" id="ARBA00022679"/>
    </source>
</evidence>
<dbReference type="HOGENOM" id="CLU_024679_0_0_7"/>
<evidence type="ECO:0000256" key="11">
    <source>
        <dbReference type="ARBA" id="ARBA00022989"/>
    </source>
</evidence>
<evidence type="ECO:0000259" key="15">
    <source>
        <dbReference type="Pfam" id="PF02516"/>
    </source>
</evidence>
<proteinExistence type="inferred from homology"/>
<dbReference type="AlphaFoldDB" id="A0A0A8HEA9"/>
<dbReference type="InterPro" id="IPR003674">
    <property type="entry name" value="Oligo_trans_STT3"/>
</dbReference>
<evidence type="ECO:0000256" key="1">
    <source>
        <dbReference type="ARBA" id="ARBA00001936"/>
    </source>
</evidence>
<keyword evidence="11 14" id="KW-1133">Transmembrane helix</keyword>
<feature type="transmembrane region" description="Helical" evidence="14">
    <location>
        <begin position="263"/>
        <end position="283"/>
    </location>
</feature>
<evidence type="ECO:0000256" key="9">
    <source>
        <dbReference type="ARBA" id="ARBA00022723"/>
    </source>
</evidence>
<dbReference type="KEGG" id="csm:CSUB8521_1440"/>
<evidence type="ECO:0000256" key="6">
    <source>
        <dbReference type="ARBA" id="ARBA00022676"/>
    </source>
</evidence>
<organism evidence="18 19">
    <name type="scientific">Campylobacter subantarcticus LMG 24374</name>
    <dbReference type="NCBI Taxonomy" id="1388751"/>
    <lineage>
        <taxon>Bacteria</taxon>
        <taxon>Pseudomonadati</taxon>
        <taxon>Campylobacterota</taxon>
        <taxon>Epsilonproteobacteria</taxon>
        <taxon>Campylobacterales</taxon>
        <taxon>Campylobacteraceae</taxon>
        <taxon>Campylobacter</taxon>
    </lineage>
</organism>
<feature type="domain" description="STT3/PglB/AglB core" evidence="17">
    <location>
        <begin position="456"/>
        <end position="583"/>
    </location>
</feature>
<evidence type="ECO:0000256" key="4">
    <source>
        <dbReference type="ARBA" id="ARBA00004922"/>
    </source>
</evidence>
<dbReference type="InterPro" id="IPR048307">
    <property type="entry name" value="STT3_N"/>
</dbReference>
<feature type="transmembrane region" description="Helical" evidence="14">
    <location>
        <begin position="380"/>
        <end position="400"/>
    </location>
</feature>
<feature type="transmembrane region" description="Helical" evidence="14">
    <location>
        <begin position="179"/>
        <end position="195"/>
    </location>
</feature>
<feature type="transmembrane region" description="Helical" evidence="14">
    <location>
        <begin position="223"/>
        <end position="256"/>
    </location>
</feature>
<keyword evidence="12 14" id="KW-0472">Membrane</keyword>
<evidence type="ECO:0000256" key="8">
    <source>
        <dbReference type="ARBA" id="ARBA00022692"/>
    </source>
</evidence>
<feature type="transmembrane region" description="Helical" evidence="14">
    <location>
        <begin position="412"/>
        <end position="431"/>
    </location>
</feature>
<keyword evidence="7 18" id="KW-0808">Transferase</keyword>
<evidence type="ECO:0000256" key="10">
    <source>
        <dbReference type="ARBA" id="ARBA00022842"/>
    </source>
</evidence>
<dbReference type="UniPathway" id="UPA00378"/>
<evidence type="ECO:0000313" key="19">
    <source>
        <dbReference type="Proteomes" id="UP000031135"/>
    </source>
</evidence>
<evidence type="ECO:0000256" key="12">
    <source>
        <dbReference type="ARBA" id="ARBA00023136"/>
    </source>
</evidence>
<protein>
    <submittedName>
        <fullName evidence="18">Undecaprenyl-diphosphooligosaccharide--protein glycotransferase</fullName>
        <ecNumber evidence="18">2.4.99.19</ecNumber>
    </submittedName>
</protein>
<dbReference type="Gene3D" id="3.40.1380.40">
    <property type="match status" value="1"/>
</dbReference>
<dbReference type="Pfam" id="PF02516">
    <property type="entry name" value="STT3"/>
    <property type="match status" value="1"/>
</dbReference>
<evidence type="ECO:0000256" key="3">
    <source>
        <dbReference type="ARBA" id="ARBA00004127"/>
    </source>
</evidence>
<feature type="transmembrane region" description="Helical" evidence="14">
    <location>
        <begin position="328"/>
        <end position="349"/>
    </location>
</feature>
<feature type="transmembrane region" description="Helical" evidence="14">
    <location>
        <begin position="127"/>
        <end position="145"/>
    </location>
</feature>
<comment type="similarity">
    <text evidence="5">Belongs to the STT3 family.</text>
</comment>
<sequence>MKLQQNFTDNNSIKYTCILIFIAFSFSVLCRLYWVSWASEFYEFFFNDQLMITTNDGYAFAEGARDMIAGFHQPNDLSYFGSSLSTLTYWIYSILPFSFESIILYMSTFFASLIVVPIILIAREYKLTTYGFIAALLASIANSYYNRTMSGYYDTDMLVLVLPMLILLSFIRLTINKDIFTLLLSPIFIMIYLWWYPSSYSLNFAMIGLFGLYTLILHQKEKIFYLAIALMIIALSMLAWQYKLALIVLLFAIFAFKEEKINFYMIWALIFASILILFISGGLDPVLYQLKFYVFKAADVQNLKDAAFMYFNVNETIMEVNTIDPEVFMQRISSSVLVFLLSFVGFILFCKDHKSMLLALPILALGFMALRAGLRFTIYAVPVMALGFGYFLYVFFHFLEKKQIKLSLKNKNILLILITFFSISPALMHIYSYKSSTVFTSYEAQILNNLKSKAQREDYVIAWWDYGYPIRYYSDVKTLIDGGKHLGKDNFFSSFVLSKEQTPAANMARLSVEYTEKSFSEHYLDVLKAMVKDYNQTNATSFLESLNDKNFQFDTNKTRDVYIYMPYRMLRIMPVVAQFANTNPDSGEQEKSLFFSQANAIAQDKTTGSVMLDNGVEIINDFRALNLEGTTIPLKAFVDIESTTNGKFYYSEIDPKAQIYLLFLREYKSFVILDESLYNSAYIQMFLLNQYDQDLFEQITNDARAKIYRLKR</sequence>
<dbReference type="InterPro" id="IPR041563">
    <property type="entry name" value="STT3_PglB_C"/>
</dbReference>
<feature type="transmembrane region" description="Helical" evidence="14">
    <location>
        <begin position="157"/>
        <end position="173"/>
    </location>
</feature>
<dbReference type="GO" id="GO:0004576">
    <property type="term" value="F:oligosaccharyl transferase activity"/>
    <property type="evidence" value="ECO:0007669"/>
    <property type="project" value="InterPro"/>
</dbReference>
<dbReference type="GO" id="GO:0046872">
    <property type="term" value="F:metal ion binding"/>
    <property type="evidence" value="ECO:0007669"/>
    <property type="project" value="UniProtKB-KW"/>
</dbReference>
<gene>
    <name evidence="18" type="primary">pglB</name>
    <name evidence="18" type="ORF">CSUB8521_1440</name>
</gene>
<evidence type="ECO:0000256" key="13">
    <source>
        <dbReference type="ARBA" id="ARBA00023211"/>
    </source>
</evidence>
<keyword evidence="9" id="KW-0479">Metal-binding</keyword>
<feature type="transmembrane region" description="Helical" evidence="14">
    <location>
        <begin position="356"/>
        <end position="374"/>
    </location>
</feature>
<evidence type="ECO:0000256" key="2">
    <source>
        <dbReference type="ARBA" id="ARBA00001946"/>
    </source>
</evidence>
<feature type="transmembrane region" description="Helical" evidence="14">
    <location>
        <begin position="102"/>
        <end position="121"/>
    </location>
</feature>
<dbReference type="InterPro" id="IPR048999">
    <property type="entry name" value="STT3-PglB_core"/>
</dbReference>
<feature type="domain" description="STT3 subunit PglB C-terminal" evidence="16">
    <location>
        <begin position="594"/>
        <end position="673"/>
    </location>
</feature>
<reference evidence="18 19" key="1">
    <citation type="journal article" date="2014" name="Genome Biol. Evol.">
        <title>Comparative Genomics of the Campylobacter lari Group.</title>
        <authorList>
            <person name="Miller W.G."/>
            <person name="Yee E."/>
            <person name="Chapman M.H."/>
            <person name="Smith T.P."/>
            <person name="Bono J.L."/>
            <person name="Huynh S."/>
            <person name="Parker C.T."/>
            <person name="Vandamme P."/>
            <person name="Luong K."/>
            <person name="Korlach J."/>
        </authorList>
    </citation>
    <scope>NUCLEOTIDE SEQUENCE [LARGE SCALE GENOMIC DNA]</scope>
    <source>
        <strain evidence="18 19">LMG 24374</strain>
    </source>
</reference>
<name>A0A0A8HEA9_9BACT</name>
<evidence type="ECO:0000313" key="18">
    <source>
        <dbReference type="EMBL" id="AJC91264.1"/>
    </source>
</evidence>
<dbReference type="PANTHER" id="PTHR13872">
    <property type="entry name" value="DOLICHYL-DIPHOSPHOOLIGOSACCHARIDE--PROTEIN GLYCOSYLTRANSFERASE SUBUNIT"/>
    <property type="match status" value="1"/>
</dbReference>
<accession>A0A0A8HEA9</accession>
<dbReference type="RefSeq" id="WP_039664439.1">
    <property type="nucleotide sequence ID" value="NZ_CP007772.1"/>
</dbReference>
<evidence type="ECO:0000259" key="17">
    <source>
        <dbReference type="Pfam" id="PF21436"/>
    </source>
</evidence>
<feature type="transmembrane region" description="Helical" evidence="14">
    <location>
        <begin position="77"/>
        <end position="95"/>
    </location>
</feature>
<keyword evidence="10" id="KW-0460">Magnesium</keyword>
<evidence type="ECO:0000256" key="14">
    <source>
        <dbReference type="SAM" id="Phobius"/>
    </source>
</evidence>
<dbReference type="Pfam" id="PF21436">
    <property type="entry name" value="STT3-PglB_core"/>
    <property type="match status" value="1"/>
</dbReference>
<keyword evidence="6 18" id="KW-0328">Glycosyltransferase</keyword>